<protein>
    <recommendedName>
        <fullName evidence="2">Replication initiator A N-terminal domain-containing protein</fullName>
    </recommendedName>
</protein>
<dbReference type="RefSeq" id="WP_236697316.1">
    <property type="nucleotide sequence ID" value="NZ_AZEL01000071.1"/>
</dbReference>
<feature type="domain" description="Replication initiator A N-terminal" evidence="2">
    <location>
        <begin position="21"/>
        <end position="90"/>
    </location>
</feature>
<dbReference type="Pfam" id="PF06970">
    <property type="entry name" value="RepA_N"/>
    <property type="match status" value="1"/>
</dbReference>
<dbReference type="STRING" id="1423748.FC37_GL000260"/>
<feature type="compositionally biased region" description="Basic and acidic residues" evidence="1">
    <location>
        <begin position="1"/>
        <end position="11"/>
    </location>
</feature>
<dbReference type="Proteomes" id="UP000051311">
    <property type="component" value="Unassembled WGS sequence"/>
</dbReference>
<evidence type="ECO:0000313" key="3">
    <source>
        <dbReference type="EMBL" id="KRL20146.1"/>
    </source>
</evidence>
<comment type="caution">
    <text evidence="3">The sequence shown here is derived from an EMBL/GenBank/DDBJ whole genome shotgun (WGS) entry which is preliminary data.</text>
</comment>
<dbReference type="AlphaFoldDB" id="A0A0R1NRA7"/>
<evidence type="ECO:0000256" key="1">
    <source>
        <dbReference type="SAM" id="MobiDB-lite"/>
    </source>
</evidence>
<organism evidence="3 4">
    <name type="scientific">Lactobacillus gallinarum DSM 10532 = JCM 2011</name>
    <dbReference type="NCBI Taxonomy" id="1423748"/>
    <lineage>
        <taxon>Bacteria</taxon>
        <taxon>Bacillati</taxon>
        <taxon>Bacillota</taxon>
        <taxon>Bacilli</taxon>
        <taxon>Lactobacillales</taxon>
        <taxon>Lactobacillaceae</taxon>
        <taxon>Lactobacillus</taxon>
    </lineage>
</organism>
<proteinExistence type="predicted"/>
<gene>
    <name evidence="3" type="ORF">FC37_GL000260</name>
</gene>
<reference evidence="3 4" key="1">
    <citation type="journal article" date="2015" name="Genome Announc.">
        <title>Expanding the biotechnology potential of lactobacilli through comparative genomics of 213 strains and associated genera.</title>
        <authorList>
            <person name="Sun Z."/>
            <person name="Harris H.M."/>
            <person name="McCann A."/>
            <person name="Guo C."/>
            <person name="Argimon S."/>
            <person name="Zhang W."/>
            <person name="Yang X."/>
            <person name="Jeffery I.B."/>
            <person name="Cooney J.C."/>
            <person name="Kagawa T.F."/>
            <person name="Liu W."/>
            <person name="Song Y."/>
            <person name="Salvetti E."/>
            <person name="Wrobel A."/>
            <person name="Rasinkangas P."/>
            <person name="Parkhill J."/>
            <person name="Rea M.C."/>
            <person name="O'Sullivan O."/>
            <person name="Ritari J."/>
            <person name="Douillard F.P."/>
            <person name="Paul Ross R."/>
            <person name="Yang R."/>
            <person name="Briner A.E."/>
            <person name="Felis G.E."/>
            <person name="de Vos W.M."/>
            <person name="Barrangou R."/>
            <person name="Klaenhammer T.R."/>
            <person name="Caufield P.W."/>
            <person name="Cui Y."/>
            <person name="Zhang H."/>
            <person name="O'Toole P.W."/>
        </authorList>
    </citation>
    <scope>NUCLEOTIDE SEQUENCE [LARGE SCALE GENOMIC DNA]</scope>
    <source>
        <strain evidence="3 4">DSM 10532</strain>
    </source>
</reference>
<dbReference type="eggNOG" id="ENOG5030AFY">
    <property type="taxonomic scope" value="Bacteria"/>
</dbReference>
<name>A0A0R1NRA7_9LACO</name>
<dbReference type="PATRIC" id="fig|1423748.3.peg.278"/>
<accession>A0A0R1NRA7</accession>
<dbReference type="InterPro" id="IPR010724">
    <property type="entry name" value="RepA_N"/>
</dbReference>
<evidence type="ECO:0000259" key="2">
    <source>
        <dbReference type="Pfam" id="PF06970"/>
    </source>
</evidence>
<evidence type="ECO:0000313" key="4">
    <source>
        <dbReference type="Proteomes" id="UP000051311"/>
    </source>
</evidence>
<feature type="region of interest" description="Disordered" evidence="1">
    <location>
        <begin position="1"/>
        <end position="25"/>
    </location>
</feature>
<sequence>MKTQLRFKEGQDYPEQQNGSPKAFFHDPKYRDMSVNARYLYMIFTLRMTESQNKGWIDDDGNMYIIYSDEDLMKEMHCKSCTVDKLKNELVEFDLLSMERHSNHLYPLHVSNSYSH</sequence>
<dbReference type="EMBL" id="AZEL01000071">
    <property type="protein sequence ID" value="KRL20146.1"/>
    <property type="molecule type" value="Genomic_DNA"/>
</dbReference>